<dbReference type="PANTHER" id="PTHR12818:SF0">
    <property type="entry name" value="TRNA (ADENINE(37)-N6)-METHYLTRANSFERASE"/>
    <property type="match status" value="1"/>
</dbReference>
<dbReference type="GO" id="GO:0008168">
    <property type="term" value="F:methyltransferase activity"/>
    <property type="evidence" value="ECO:0007669"/>
    <property type="project" value="UniProtKB-KW"/>
</dbReference>
<evidence type="ECO:0000313" key="5">
    <source>
        <dbReference type="Proteomes" id="UP000221168"/>
    </source>
</evidence>
<comment type="similarity">
    <text evidence="2">Belongs to the tRNA methyltransferase O family.</text>
</comment>
<dbReference type="Proteomes" id="UP000221168">
    <property type="component" value="Unassembled WGS sequence"/>
</dbReference>
<evidence type="ECO:0000313" key="4">
    <source>
        <dbReference type="EMBL" id="PHP67811.1"/>
    </source>
</evidence>
<dbReference type="InterPro" id="IPR036413">
    <property type="entry name" value="YaeB-like_sf"/>
</dbReference>
<dbReference type="CDD" id="cd09281">
    <property type="entry name" value="UPF0066"/>
    <property type="match status" value="1"/>
</dbReference>
<dbReference type="PANTHER" id="PTHR12818">
    <property type="entry name" value="TRNA (ADENINE(37)-N6)-METHYLTRANSFERASE"/>
    <property type="match status" value="1"/>
</dbReference>
<proteinExistence type="inferred from homology"/>
<evidence type="ECO:0000256" key="2">
    <source>
        <dbReference type="ARBA" id="ARBA00033753"/>
    </source>
</evidence>
<evidence type="ECO:0000259" key="3">
    <source>
        <dbReference type="PROSITE" id="PS51668"/>
    </source>
</evidence>
<dbReference type="PROSITE" id="PS01318">
    <property type="entry name" value="TSAA_1"/>
    <property type="match status" value="1"/>
</dbReference>
<comment type="caution">
    <text evidence="4">The sequence shown here is derived from an EMBL/GenBank/DDBJ whole genome shotgun (WGS) entry which is preliminary data.</text>
</comment>
<keyword evidence="1" id="KW-0949">S-adenosyl-L-methionine</keyword>
<dbReference type="Gene3D" id="2.40.30.70">
    <property type="entry name" value="YaeB-like"/>
    <property type="match status" value="1"/>
</dbReference>
<protein>
    <submittedName>
        <fullName evidence="4">tRNA (N6-threonylcarbamoyladenosine(37)-N6)-methyltransferase TrmO</fullName>
    </submittedName>
</protein>
<keyword evidence="4" id="KW-0489">Methyltransferase</keyword>
<feature type="domain" description="TsaA-like" evidence="3">
    <location>
        <begin position="24"/>
        <end position="159"/>
    </location>
</feature>
<accession>A0A2G1QQR4</accession>
<dbReference type="Pfam" id="PF01980">
    <property type="entry name" value="TrmO_N"/>
    <property type="match status" value="1"/>
</dbReference>
<keyword evidence="5" id="KW-1185">Reference proteome</keyword>
<dbReference type="OrthoDB" id="9804309at2"/>
<dbReference type="NCBIfam" id="TIGR00104">
    <property type="entry name" value="tRNA_TsaA"/>
    <property type="match status" value="1"/>
</dbReference>
<name>A0A2G1QQR4_9HYPH</name>
<organism evidence="4 5">
    <name type="scientific">Zhengella mangrovi</name>
    <dbReference type="NCBI Taxonomy" id="1982044"/>
    <lineage>
        <taxon>Bacteria</taxon>
        <taxon>Pseudomonadati</taxon>
        <taxon>Pseudomonadota</taxon>
        <taxon>Alphaproteobacteria</taxon>
        <taxon>Hyphomicrobiales</taxon>
        <taxon>Notoacmeibacteraceae</taxon>
        <taxon>Zhengella</taxon>
    </lineage>
</organism>
<dbReference type="InterPro" id="IPR023370">
    <property type="entry name" value="TrmO-like_N"/>
</dbReference>
<sequence>MFEQREGEKSLPFDPAAAAGQGHVVFIGHLETPWTDRDTCPRNMTRAREAGKPARLIIEPSYRDGLAGLETTSHLVILSWLNHSPRNLIVQHPRHAASAKGVFALRSPARPNPIGLHVVRVTGFDAAMGVIDLEAIDVLDGTPVVDIKPYIPAIDAIPDADTGRAGSSA</sequence>
<dbReference type="InterPro" id="IPR036414">
    <property type="entry name" value="YaeB_N_sf"/>
</dbReference>
<dbReference type="InterPro" id="IPR040372">
    <property type="entry name" value="YaeB-like"/>
</dbReference>
<gene>
    <name evidence="4" type="primary">tsaA</name>
    <name evidence="4" type="ORF">CSC94_07905</name>
</gene>
<evidence type="ECO:0000256" key="1">
    <source>
        <dbReference type="ARBA" id="ARBA00022691"/>
    </source>
</evidence>
<dbReference type="InterPro" id="IPR023368">
    <property type="entry name" value="UPF0066_cons_site"/>
</dbReference>
<dbReference type="EMBL" id="PDVP01000003">
    <property type="protein sequence ID" value="PHP67811.1"/>
    <property type="molecule type" value="Genomic_DNA"/>
</dbReference>
<dbReference type="PROSITE" id="PS51668">
    <property type="entry name" value="TSAA_2"/>
    <property type="match status" value="1"/>
</dbReference>
<reference evidence="4 5" key="1">
    <citation type="submission" date="2017-10" db="EMBL/GenBank/DDBJ databases">
        <title>Sedimentibacterium mangrovi gen. nov., sp. nov., a novel member of family Phyllobacteriacea isolated from mangrove sediment.</title>
        <authorList>
            <person name="Liao H."/>
            <person name="Tian Y."/>
        </authorList>
    </citation>
    <scope>NUCLEOTIDE SEQUENCE [LARGE SCALE GENOMIC DNA]</scope>
    <source>
        <strain evidence="4 5">X9-2-2</strain>
    </source>
</reference>
<dbReference type="AlphaFoldDB" id="A0A2G1QQR4"/>
<dbReference type="SUPFAM" id="SSF118196">
    <property type="entry name" value="YaeB-like"/>
    <property type="match status" value="1"/>
</dbReference>
<dbReference type="GO" id="GO:0032259">
    <property type="term" value="P:methylation"/>
    <property type="evidence" value="ECO:0007669"/>
    <property type="project" value="UniProtKB-KW"/>
</dbReference>
<keyword evidence="4" id="KW-0808">Transferase</keyword>